<sequence length="151" mass="16316">MHPPAPAIRYVQLSQQRHSAATQSPLPLVLLSCDTVSATPPVPLLLCIATDFMESFRAPPFCSVLPRSAAISLSLIYCEARSYCNLGQSLFRCPTIAYAPSLLPCLPRARPPLPAILAMPAVSFSARSSMAVEVNCCQIFTMVDNIAVSFF</sequence>
<comment type="caution">
    <text evidence="1">The sequence shown here is derived from an EMBL/GenBank/DDBJ whole genome shotgun (WGS) entry which is preliminary data.</text>
</comment>
<name>A0A426Z1E1_ENSVE</name>
<organism evidence="1 2">
    <name type="scientific">Ensete ventricosum</name>
    <name type="common">Abyssinian banana</name>
    <name type="synonym">Musa ensete</name>
    <dbReference type="NCBI Taxonomy" id="4639"/>
    <lineage>
        <taxon>Eukaryota</taxon>
        <taxon>Viridiplantae</taxon>
        <taxon>Streptophyta</taxon>
        <taxon>Embryophyta</taxon>
        <taxon>Tracheophyta</taxon>
        <taxon>Spermatophyta</taxon>
        <taxon>Magnoliopsida</taxon>
        <taxon>Liliopsida</taxon>
        <taxon>Zingiberales</taxon>
        <taxon>Musaceae</taxon>
        <taxon>Ensete</taxon>
    </lineage>
</organism>
<dbReference type="Proteomes" id="UP000287651">
    <property type="component" value="Unassembled WGS sequence"/>
</dbReference>
<protein>
    <submittedName>
        <fullName evidence="1">Uncharacterized protein</fullName>
    </submittedName>
</protein>
<proteinExistence type="predicted"/>
<reference evidence="1 2" key="1">
    <citation type="journal article" date="2014" name="Agronomy (Basel)">
        <title>A Draft Genome Sequence for Ensete ventricosum, the Drought-Tolerant Tree Against Hunger.</title>
        <authorList>
            <person name="Harrison J."/>
            <person name="Moore K.A."/>
            <person name="Paszkiewicz K."/>
            <person name="Jones T."/>
            <person name="Grant M."/>
            <person name="Ambacheew D."/>
            <person name="Muzemil S."/>
            <person name="Studholme D.J."/>
        </authorList>
    </citation>
    <scope>NUCLEOTIDE SEQUENCE [LARGE SCALE GENOMIC DNA]</scope>
</reference>
<gene>
    <name evidence="1" type="ORF">B296_00022040</name>
</gene>
<dbReference type="AlphaFoldDB" id="A0A426Z1E1"/>
<accession>A0A426Z1E1</accession>
<evidence type="ECO:0000313" key="2">
    <source>
        <dbReference type="Proteomes" id="UP000287651"/>
    </source>
</evidence>
<evidence type="ECO:0000313" key="1">
    <source>
        <dbReference type="EMBL" id="RRT57778.1"/>
    </source>
</evidence>
<dbReference type="EMBL" id="AMZH03009006">
    <property type="protein sequence ID" value="RRT57778.1"/>
    <property type="molecule type" value="Genomic_DNA"/>
</dbReference>